<dbReference type="Pfam" id="PF04932">
    <property type="entry name" value="Wzy_C"/>
    <property type="match status" value="1"/>
</dbReference>
<feature type="transmembrane region" description="Helical" evidence="5">
    <location>
        <begin position="163"/>
        <end position="181"/>
    </location>
</feature>
<evidence type="ECO:0000256" key="1">
    <source>
        <dbReference type="ARBA" id="ARBA00004141"/>
    </source>
</evidence>
<name>A0A1S8TEI6_9CLOT</name>
<dbReference type="RefSeq" id="WP_077848121.1">
    <property type="nucleotide sequence ID" value="NZ_LZZM01000180.1"/>
</dbReference>
<feature type="transmembrane region" description="Helical" evidence="5">
    <location>
        <begin position="82"/>
        <end position="100"/>
    </location>
</feature>
<dbReference type="STRING" id="29367.CLPUN_30490"/>
<keyword evidence="4 5" id="KW-0472">Membrane</keyword>
<dbReference type="GO" id="GO:0016020">
    <property type="term" value="C:membrane"/>
    <property type="evidence" value="ECO:0007669"/>
    <property type="project" value="UniProtKB-SubCell"/>
</dbReference>
<feature type="transmembrane region" description="Helical" evidence="5">
    <location>
        <begin position="60"/>
        <end position="76"/>
    </location>
</feature>
<evidence type="ECO:0000256" key="4">
    <source>
        <dbReference type="ARBA" id="ARBA00023136"/>
    </source>
</evidence>
<keyword evidence="8" id="KW-1185">Reference proteome</keyword>
<feature type="transmembrane region" description="Helical" evidence="5">
    <location>
        <begin position="31"/>
        <end position="48"/>
    </location>
</feature>
<feature type="transmembrane region" description="Helical" evidence="5">
    <location>
        <begin position="193"/>
        <end position="216"/>
    </location>
</feature>
<reference evidence="7 8" key="1">
    <citation type="submission" date="2016-05" db="EMBL/GenBank/DDBJ databases">
        <title>Microbial solvent formation.</title>
        <authorList>
            <person name="Poehlein A."/>
            <person name="Montoya Solano J.D."/>
            <person name="Flitsch S."/>
            <person name="Krabben P."/>
            <person name="Duerre P."/>
            <person name="Daniel R."/>
        </authorList>
    </citation>
    <scope>NUCLEOTIDE SEQUENCE [LARGE SCALE GENOMIC DNA]</scope>
    <source>
        <strain evidence="7 8">DSM 2619</strain>
    </source>
</reference>
<evidence type="ECO:0000259" key="6">
    <source>
        <dbReference type="Pfam" id="PF04932"/>
    </source>
</evidence>
<proteinExistence type="predicted"/>
<gene>
    <name evidence="7" type="ORF">CLPUN_30490</name>
</gene>
<dbReference type="PANTHER" id="PTHR37422:SF13">
    <property type="entry name" value="LIPOPOLYSACCHARIDE BIOSYNTHESIS PROTEIN PA4999-RELATED"/>
    <property type="match status" value="1"/>
</dbReference>
<dbReference type="OrthoDB" id="2085322at2"/>
<sequence>MKFKINLKSVFGSFIFLYPLTPWYLNIGPLNYVNIVSICFIIMWISCYNKNFSPLMHTNVFFWIYLLVYSLQALFDTTLVKAFAYISAQLVVCIIVASEIKTKKLFQYTLDTLIAAGGILSILGIIEGITKVNIFQMISNGNAEFYNEIRLGILRIATSFSHPIVYCNYLCFLSAIIAYRLNNVISDKRRKILRLIYVAVIINAILTLSRSTLLILAIEQIIIAYKLGIVKLWKKVFSIGITLLLIVFVLNLCESSILNKLQNILYMFLSILNEKYSSLYSVDFGMNTNAVGNRLDLYNWVISTLKGHELFGMGTSAKFSYLVYGFESTLNYSYTWIKTSIENEYLYNYFIHGIFGLAVLVLSYVGNLYYLLKRNIFQKKSKIRKFDEKQLNFNFIALVVLVGYYVSLFSVSQSDTVRIYNIFVCLIFAYNYIQRTEFRKTL</sequence>
<evidence type="ECO:0000256" key="2">
    <source>
        <dbReference type="ARBA" id="ARBA00022692"/>
    </source>
</evidence>
<keyword evidence="3 5" id="KW-1133">Transmembrane helix</keyword>
<organism evidence="7 8">
    <name type="scientific">Clostridium puniceum</name>
    <dbReference type="NCBI Taxonomy" id="29367"/>
    <lineage>
        <taxon>Bacteria</taxon>
        <taxon>Bacillati</taxon>
        <taxon>Bacillota</taxon>
        <taxon>Clostridia</taxon>
        <taxon>Eubacteriales</taxon>
        <taxon>Clostridiaceae</taxon>
        <taxon>Clostridium</taxon>
    </lineage>
</organism>
<dbReference type="EMBL" id="LZZM01000180">
    <property type="protein sequence ID" value="OOM75815.1"/>
    <property type="molecule type" value="Genomic_DNA"/>
</dbReference>
<dbReference type="PANTHER" id="PTHR37422">
    <property type="entry name" value="TEICHURONIC ACID BIOSYNTHESIS PROTEIN TUAE"/>
    <property type="match status" value="1"/>
</dbReference>
<accession>A0A1S8TEI6</accession>
<evidence type="ECO:0000256" key="3">
    <source>
        <dbReference type="ARBA" id="ARBA00022989"/>
    </source>
</evidence>
<comment type="caution">
    <text evidence="7">The sequence shown here is derived from an EMBL/GenBank/DDBJ whole genome shotgun (WGS) entry which is preliminary data.</text>
</comment>
<protein>
    <recommendedName>
        <fullName evidence="6">O-antigen ligase-related domain-containing protein</fullName>
    </recommendedName>
</protein>
<evidence type="ECO:0000313" key="8">
    <source>
        <dbReference type="Proteomes" id="UP000190890"/>
    </source>
</evidence>
<keyword evidence="2 5" id="KW-0812">Transmembrane</keyword>
<comment type="subcellular location">
    <subcellularLocation>
        <location evidence="1">Membrane</location>
        <topology evidence="1">Multi-pass membrane protein</topology>
    </subcellularLocation>
</comment>
<feature type="transmembrane region" description="Helical" evidence="5">
    <location>
        <begin position="349"/>
        <end position="372"/>
    </location>
</feature>
<dbReference type="Proteomes" id="UP000190890">
    <property type="component" value="Unassembled WGS sequence"/>
</dbReference>
<dbReference type="InterPro" id="IPR007016">
    <property type="entry name" value="O-antigen_ligase-rel_domated"/>
</dbReference>
<dbReference type="InterPro" id="IPR051533">
    <property type="entry name" value="WaaL-like"/>
</dbReference>
<evidence type="ECO:0000256" key="5">
    <source>
        <dbReference type="SAM" id="Phobius"/>
    </source>
</evidence>
<evidence type="ECO:0000313" key="7">
    <source>
        <dbReference type="EMBL" id="OOM75815.1"/>
    </source>
</evidence>
<feature type="domain" description="O-antigen ligase-related" evidence="6">
    <location>
        <begin position="197"/>
        <end position="361"/>
    </location>
</feature>
<dbReference type="AlphaFoldDB" id="A0A1S8TEI6"/>
<feature type="transmembrane region" description="Helical" evidence="5">
    <location>
        <begin position="417"/>
        <end position="433"/>
    </location>
</feature>
<feature type="transmembrane region" description="Helical" evidence="5">
    <location>
        <begin position="112"/>
        <end position="130"/>
    </location>
</feature>
<feature type="transmembrane region" description="Helical" evidence="5">
    <location>
        <begin position="393"/>
        <end position="411"/>
    </location>
</feature>
<feature type="transmembrane region" description="Helical" evidence="5">
    <location>
        <begin position="236"/>
        <end position="253"/>
    </location>
</feature>